<reference evidence="5 6" key="1">
    <citation type="submission" date="2017-04" db="EMBL/GenBank/DDBJ databases">
        <authorList>
            <person name="Afonso C.L."/>
            <person name="Miller P.J."/>
            <person name="Scott M.A."/>
            <person name="Spackman E."/>
            <person name="Goraichik I."/>
            <person name="Dimitrov K.M."/>
            <person name="Suarez D.L."/>
            <person name="Swayne D.E."/>
        </authorList>
    </citation>
    <scope>NUCLEOTIDE SEQUENCE [LARGE SCALE GENOMIC DNA]</scope>
    <source>
        <strain evidence="5 6">DSM 21164</strain>
    </source>
</reference>
<dbReference type="PANTHER" id="PTHR43547:SF2">
    <property type="entry name" value="HYBRID SIGNAL TRANSDUCTION HISTIDINE KINASE C"/>
    <property type="match status" value="1"/>
</dbReference>
<dbReference type="EMBL" id="FWXO01000003">
    <property type="protein sequence ID" value="SMC62122.1"/>
    <property type="molecule type" value="Genomic_DNA"/>
</dbReference>
<dbReference type="GO" id="GO:0003677">
    <property type="term" value="F:DNA binding"/>
    <property type="evidence" value="ECO:0007669"/>
    <property type="project" value="InterPro"/>
</dbReference>
<dbReference type="PANTHER" id="PTHR43547">
    <property type="entry name" value="TWO-COMPONENT HISTIDINE KINASE"/>
    <property type="match status" value="1"/>
</dbReference>
<dbReference type="OrthoDB" id="1090267at2"/>
<dbReference type="SMART" id="SM00421">
    <property type="entry name" value="HTH_LUXR"/>
    <property type="match status" value="1"/>
</dbReference>
<dbReference type="SUPFAM" id="SSF63829">
    <property type="entry name" value="Calcium-dependent phosphotriesterase"/>
    <property type="match status" value="1"/>
</dbReference>
<feature type="transmembrane region" description="Helical" evidence="3">
    <location>
        <begin position="733"/>
        <end position="754"/>
    </location>
</feature>
<dbReference type="InterPro" id="IPR016032">
    <property type="entry name" value="Sig_transdc_resp-reg_C-effctor"/>
</dbReference>
<dbReference type="STRING" id="504486.SAMN05660703_2077"/>
<evidence type="ECO:0000313" key="5">
    <source>
        <dbReference type="EMBL" id="SMC62122.1"/>
    </source>
</evidence>
<keyword evidence="3" id="KW-0812">Transmembrane</keyword>
<evidence type="ECO:0000259" key="4">
    <source>
        <dbReference type="SMART" id="SM00421"/>
    </source>
</evidence>
<name>A0A1W2ANN0_9FLAO</name>
<dbReference type="InterPro" id="IPR013783">
    <property type="entry name" value="Ig-like_fold"/>
</dbReference>
<evidence type="ECO:0000256" key="1">
    <source>
        <dbReference type="ARBA" id="ARBA00022553"/>
    </source>
</evidence>
<protein>
    <submittedName>
        <fullName evidence="5">Two component regulator propeller</fullName>
    </submittedName>
</protein>
<dbReference type="Pfam" id="PF07494">
    <property type="entry name" value="Reg_prop"/>
    <property type="match status" value="1"/>
</dbReference>
<feature type="domain" description="HTH luxR-type" evidence="4">
    <location>
        <begin position="876"/>
        <end position="933"/>
    </location>
</feature>
<dbReference type="GO" id="GO:0000155">
    <property type="term" value="F:phosphorelay sensor kinase activity"/>
    <property type="evidence" value="ECO:0007669"/>
    <property type="project" value="TreeGrafter"/>
</dbReference>
<keyword evidence="3" id="KW-0472">Membrane</keyword>
<accession>A0A1W2ANN0</accession>
<dbReference type="InterPro" id="IPR036388">
    <property type="entry name" value="WH-like_DNA-bd_sf"/>
</dbReference>
<dbReference type="Gene3D" id="2.130.10.10">
    <property type="entry name" value="YVTN repeat-like/Quinoprotein amine dehydrogenase"/>
    <property type="match status" value="2"/>
</dbReference>
<sequence length="936" mass="108149">MLQFFKKAVYFLSITFCFSQELPPINNFTPLAYNGGNQNWSVSQAANKYIYVGNNYGLLAYDGAFWQTYSSPNGSQIRSVKVIDQRVYTGCYMEFGYWQKDNFGNLKYQSLVPKLDIPMIEDEEFWNIIQLDKWVLFQSLQRIYVYDTQNESFSIINSESVRARIFNNNGAVYFQKSNEGLFKIENGVAKLFSNDSVFKENIVIGLFDSKSGKIAVTEKNGFYLIDKNSVTKWQIAANAELQDLNVYSSIQLKNGNFILGTISDGLLYINSSGELIEKINQQKGLFDNTVHSVFEDADGNLWLALNNGISVINLSSPFNEYLDKIGKLGVVYTAAIYKDHLYLGTNQGLFYKLKNGDEEFKIIENTNGQVWFLKELEGVLFCGHNEGTFVVDKNKAKQISTFPGAWDIKKIQGNDNLIIQGNYKGLSIFEKQNNQWIFRNKIAGFDISSRFFEFTKSNELIVNHEFKGVFRLVLDQNFTKVQQVIAKPVMGSGASLVSYNDAILYTSNNGVFKYNEKLKDFERDSLFSSLFFKDDDRPIGIIVPDEQNRKLWAFSDKNIISVAPNSFNGIMEANKIAIPSFFRRSIGVQGFENNTFITDKKYLIGISNGFITLDLNKIKSKKYTIAINSIAVRNRDSIKYQQIELQNKETEFGYRNNNIAFKYSVPNYEKYAEVNYQYQLSGTNNTWSSWSQNPEVSFENLTYGDYVFKVRSKIGNDFSENIASFSFQILRPWYASYMAIVIYFITFLSLGYVVHRMYRRYYRKQQQLLLKENQKKLKRKKIKAEKKIIQIKNEKLSQEIDNKSRELAISTMSIIKKNEFLNTIKSQLQNSKSPGQINAVIKTIDRNINNDDDWKLFEDAFNNADKEFLKTIKERHPELTPNDLRLCAYLRLNLSSKEIAPLLNISVRSVEVKRYRLRKKIDLPHENSLTDYIINL</sequence>
<dbReference type="InterPro" id="IPR015943">
    <property type="entry name" value="WD40/YVTN_repeat-like_dom_sf"/>
</dbReference>
<feature type="coiled-coil region" evidence="2">
    <location>
        <begin position="774"/>
        <end position="806"/>
    </location>
</feature>
<dbReference type="GO" id="GO:0006355">
    <property type="term" value="P:regulation of DNA-templated transcription"/>
    <property type="evidence" value="ECO:0007669"/>
    <property type="project" value="InterPro"/>
</dbReference>
<proteinExistence type="predicted"/>
<organism evidence="5 6">
    <name type="scientific">Cellulophaga tyrosinoxydans</name>
    <dbReference type="NCBI Taxonomy" id="504486"/>
    <lineage>
        <taxon>Bacteria</taxon>
        <taxon>Pseudomonadati</taxon>
        <taxon>Bacteroidota</taxon>
        <taxon>Flavobacteriia</taxon>
        <taxon>Flavobacteriales</taxon>
        <taxon>Flavobacteriaceae</taxon>
        <taxon>Cellulophaga</taxon>
    </lineage>
</organism>
<evidence type="ECO:0000313" key="6">
    <source>
        <dbReference type="Proteomes" id="UP000192360"/>
    </source>
</evidence>
<dbReference type="Gene3D" id="1.10.10.10">
    <property type="entry name" value="Winged helix-like DNA-binding domain superfamily/Winged helix DNA-binding domain"/>
    <property type="match status" value="1"/>
</dbReference>
<keyword evidence="1" id="KW-0597">Phosphoprotein</keyword>
<keyword evidence="3" id="KW-1133">Transmembrane helix</keyword>
<dbReference type="InterPro" id="IPR011110">
    <property type="entry name" value="Reg_prop"/>
</dbReference>
<dbReference type="SUPFAM" id="SSF46894">
    <property type="entry name" value="C-terminal effector domain of the bipartite response regulators"/>
    <property type="match status" value="1"/>
</dbReference>
<dbReference type="InterPro" id="IPR011123">
    <property type="entry name" value="Y_Y_Y"/>
</dbReference>
<dbReference type="Gene3D" id="2.60.40.10">
    <property type="entry name" value="Immunoglobulins"/>
    <property type="match status" value="1"/>
</dbReference>
<dbReference type="RefSeq" id="WP_084061419.1">
    <property type="nucleotide sequence ID" value="NZ_FWXO01000003.1"/>
</dbReference>
<keyword evidence="2" id="KW-0175">Coiled coil</keyword>
<evidence type="ECO:0000256" key="3">
    <source>
        <dbReference type="SAM" id="Phobius"/>
    </source>
</evidence>
<dbReference type="Pfam" id="PF07495">
    <property type="entry name" value="Y_Y_Y"/>
    <property type="match status" value="1"/>
</dbReference>
<gene>
    <name evidence="5" type="ORF">SAMN05660703_2077</name>
</gene>
<dbReference type="AlphaFoldDB" id="A0A1W2ANN0"/>
<dbReference type="InterPro" id="IPR000792">
    <property type="entry name" value="Tscrpt_reg_LuxR_C"/>
</dbReference>
<evidence type="ECO:0000256" key="2">
    <source>
        <dbReference type="SAM" id="Coils"/>
    </source>
</evidence>
<dbReference type="Proteomes" id="UP000192360">
    <property type="component" value="Unassembled WGS sequence"/>
</dbReference>
<keyword evidence="6" id="KW-1185">Reference proteome</keyword>